<feature type="compositionally biased region" description="Low complexity" evidence="1">
    <location>
        <begin position="912"/>
        <end position="942"/>
    </location>
</feature>
<proteinExistence type="predicted"/>
<feature type="region of interest" description="Disordered" evidence="1">
    <location>
        <begin position="908"/>
        <end position="944"/>
    </location>
</feature>
<evidence type="ECO:0000256" key="1">
    <source>
        <dbReference type="SAM" id="MobiDB-lite"/>
    </source>
</evidence>
<dbReference type="EMBL" id="OX597828">
    <property type="protein sequence ID" value="CAI9733694.1"/>
    <property type="molecule type" value="Genomic_DNA"/>
</dbReference>
<dbReference type="PANTHER" id="PTHR31025:SF22">
    <property type="entry name" value="IP13529P"/>
    <property type="match status" value="1"/>
</dbReference>
<reference evidence="2" key="1">
    <citation type="submission" date="2023-08" db="EMBL/GenBank/DDBJ databases">
        <authorList>
            <person name="Alioto T."/>
            <person name="Alioto T."/>
            <person name="Gomez Garrido J."/>
        </authorList>
    </citation>
    <scope>NUCLEOTIDE SEQUENCE</scope>
</reference>
<feature type="compositionally biased region" description="Polar residues" evidence="1">
    <location>
        <begin position="839"/>
        <end position="858"/>
    </location>
</feature>
<organism evidence="2 3">
    <name type="scientific">Octopus vulgaris</name>
    <name type="common">Common octopus</name>
    <dbReference type="NCBI Taxonomy" id="6645"/>
    <lineage>
        <taxon>Eukaryota</taxon>
        <taxon>Metazoa</taxon>
        <taxon>Spiralia</taxon>
        <taxon>Lophotrochozoa</taxon>
        <taxon>Mollusca</taxon>
        <taxon>Cephalopoda</taxon>
        <taxon>Coleoidea</taxon>
        <taxon>Octopodiformes</taxon>
        <taxon>Octopoda</taxon>
        <taxon>Incirrata</taxon>
        <taxon>Octopodidae</taxon>
        <taxon>Octopus</taxon>
    </lineage>
</organism>
<evidence type="ECO:0000313" key="3">
    <source>
        <dbReference type="Proteomes" id="UP001162480"/>
    </source>
</evidence>
<keyword evidence="3" id="KW-1185">Reference proteome</keyword>
<feature type="region of interest" description="Disordered" evidence="1">
    <location>
        <begin position="161"/>
        <end position="192"/>
    </location>
</feature>
<feature type="compositionally biased region" description="Low complexity" evidence="1">
    <location>
        <begin position="170"/>
        <end position="182"/>
    </location>
</feature>
<feature type="region of interest" description="Disordered" evidence="1">
    <location>
        <begin position="829"/>
        <end position="862"/>
    </location>
</feature>
<dbReference type="Proteomes" id="UP001162480">
    <property type="component" value="Chromosome 15"/>
</dbReference>
<accession>A0AA36BGL5</accession>
<gene>
    <name evidence="2" type="ORF">OCTVUL_1B013708</name>
</gene>
<sequence length="1402" mass="158194">MCAGRNGHSLRSNSIGIMASDCLDPLEECISKALPTQPISGVKTLAKTLRDIGVETLEDLQYVEASDLSSVLKPIQIRKLLQQTKLDLNQPPTTLYSLPGQIQNMISKIGAPFQNNNLQQPVIGNLHSSLPTSGVCVQLPLPKMTTSNVSKQTIVENSHNSIMYPHNNTSPLLPLSMPGSSPTNQSSPQLSNVTQYQNRNIPQYSNMNNVILPSTQVVEVTPNLSAGNNPVKDISSGVNRARVRNQSKRDKLSLMASSLERDDNSSKGISPSLSSLTRLCSVYGGDRKEVVEISPQPAIDNAGWNTENSEPKLSAADPIIVSDDSNCSTTSETLNSKNFDKMSDNSLMTHTSELLPLANINNDKQQQQQQQPLDIFSVNLPIGLYPENNSNMFADENSEWVQNFQIPIDKMPPALIHALKNKQRPESNLRREMIRVVVAEAIKFCARPNRRQLFFIAHKMVTEYPESLMDDTLSPNGRQTGFEAILKQLQSRVENINRFDRGQFLYQKKLMSWTKTQQKSDSGNQKSSKLLNNYGCINWQPLKLPPNETKWSLRMKQDLLRSIYSSKWDVEFVEKDMITTFFFQRKDINNGASITTLHKDWPFLFEEIGLMVHFKELTTIDMKSVINDFLNNSKVETIINVMKSLFLITNITDIEQILQTAANYKKCEKQNSENDINVALMMQLLMVYLGEDIQHLFPLVPVNYTVTDLESSNIPETPCLIACGDSLLNSCKFLLCVDGTVVNEQITSFVTGLCMMFASYYCFNICYNQEAPATLEFVQRCLFDINPMKGSKFDHQKFSNKHFVVHPKINTLLKSLIDLGFQVSPELSGCVSNRKSRTPDSSDISRWSLETTNNSNDSDLPALSSLCQTTAAADNSQNFPSLTNKPSDENELVTNPSISIECNEITSQGLSEEQQQQQQQQQHQQQQQQEHQQQQQEHQQQQLTSANISNMPASCEAPLVISVEEVQDFELPDQNFRYNIMNTTNELQENPTKFVPKIKNRLKHCRSVRGHGANKKPKEWMREYWRIKKRESRARQDYWRKRVLHESIPGQASTTVPTGEPICNQAFDINTNIPCDDGQPNKKNVQLHSPPALVQPQTSVVPTPSPVPKPPTYKFQMQHHQSCVMTQLYQMWKSRLFCNAAISNGTHTILVHRDLLIATCTKLLEIPNTDVLKGEYLQLTFTPDIQEEALWAFCTYMYEGVLVLNSDILYNMECIAKILGVYNILSLVDRYKQCTMQNQSNTSLKSSNEEQMNIYFNYQITNRFQMDNDCDGGPSQSGIKVKQETDPISCSSQNTIAESQNNLNKSDSFLNYEHVDNKMTLTGLQYQKTICNLSQMITGMISHNQPDYSTSVVIEVEVDSLMSNSCPNVNTQSNTTLSPVSLTTVSGEQLPLDLPHTQIKTE</sequence>
<evidence type="ECO:0000313" key="2">
    <source>
        <dbReference type="EMBL" id="CAI9733694.1"/>
    </source>
</evidence>
<dbReference type="InterPro" id="IPR011333">
    <property type="entry name" value="SKP1/BTB/POZ_sf"/>
</dbReference>
<feature type="compositionally biased region" description="Polar residues" evidence="1">
    <location>
        <begin position="183"/>
        <end position="192"/>
    </location>
</feature>
<dbReference type="PANTHER" id="PTHR31025">
    <property type="entry name" value="SI:CH211-196P9.1-RELATED"/>
    <property type="match status" value="1"/>
</dbReference>
<name>A0AA36BGL5_OCTVU</name>
<dbReference type="Gene3D" id="3.30.710.10">
    <property type="entry name" value="Potassium Channel Kv1.1, Chain A"/>
    <property type="match status" value="1"/>
</dbReference>
<protein>
    <recommendedName>
        <fullName evidence="4">BTB domain-containing protein</fullName>
    </recommendedName>
</protein>
<evidence type="ECO:0008006" key="4">
    <source>
        <dbReference type="Google" id="ProtNLM"/>
    </source>
</evidence>
<dbReference type="SUPFAM" id="SSF54695">
    <property type="entry name" value="POZ domain"/>
    <property type="match status" value="1"/>
</dbReference>